<evidence type="ECO:0000256" key="1">
    <source>
        <dbReference type="SAM" id="Phobius"/>
    </source>
</evidence>
<reference evidence="2 3" key="1">
    <citation type="submission" date="2014-07" db="EMBL/GenBank/DDBJ databases">
        <title>Complete genome sequence of Corynebacterium atypicum DSM 44849: identifiction of the mycolic acid biosynthesis genes.</title>
        <authorList>
            <person name="Tippelt A."/>
            <person name="Mollmann S."/>
            <person name="Albersmeier A."/>
            <person name="Jaenicke S."/>
            <person name="Ruckert C."/>
            <person name="Tauch A."/>
        </authorList>
    </citation>
    <scope>NUCLEOTIDE SEQUENCE [LARGE SCALE GENOMIC DNA]</scope>
    <source>
        <strain evidence="2 3">R2070</strain>
    </source>
</reference>
<organism evidence="2 3">
    <name type="scientific">Corynebacterium atypicum</name>
    <dbReference type="NCBI Taxonomy" id="191610"/>
    <lineage>
        <taxon>Bacteria</taxon>
        <taxon>Bacillati</taxon>
        <taxon>Actinomycetota</taxon>
        <taxon>Actinomycetes</taxon>
        <taxon>Mycobacteriales</taxon>
        <taxon>Corynebacteriaceae</taxon>
        <taxon>Corynebacterium</taxon>
    </lineage>
</organism>
<evidence type="ECO:0000313" key="2">
    <source>
        <dbReference type="EMBL" id="AIG64711.1"/>
    </source>
</evidence>
<feature type="transmembrane region" description="Helical" evidence="1">
    <location>
        <begin position="23"/>
        <end position="49"/>
    </location>
</feature>
<sequence>MIDVAQLANSLRAEVAKLLTTKAVWWTSATFLVLVFFSSQVIAHGLSVVMDADFFLLEPMGLLYVAPMVGYPVLGIQAIMVVTTEYRYRMQTATYLAVPQRWIVVVSKLVVYGLFAVALAFGSGFVSLLVARLRAANPELVYSMGDSSVWQALGLFCLGAFGMVVFSQAIGLLVRHTAGAVGIVLAWKFAAEEIVGFFPKYGPQVREWLPFQHLSNFVNGGGFMESWSTASSAGYFFVWAVVLWALGLAALYARDA</sequence>
<feature type="transmembrane region" description="Helical" evidence="1">
    <location>
        <begin position="152"/>
        <end position="174"/>
    </location>
</feature>
<feature type="transmembrane region" description="Helical" evidence="1">
    <location>
        <begin position="61"/>
        <end position="82"/>
    </location>
</feature>
<keyword evidence="1" id="KW-1133">Transmembrane helix</keyword>
<evidence type="ECO:0008006" key="4">
    <source>
        <dbReference type="Google" id="ProtNLM"/>
    </source>
</evidence>
<keyword evidence="3" id="KW-1185">Reference proteome</keyword>
<feature type="transmembrane region" description="Helical" evidence="1">
    <location>
        <begin position="102"/>
        <end position="131"/>
    </location>
</feature>
<evidence type="ECO:0000313" key="3">
    <source>
        <dbReference type="Proteomes" id="UP000028504"/>
    </source>
</evidence>
<keyword evidence="1" id="KW-0812">Transmembrane</keyword>
<feature type="transmembrane region" description="Helical" evidence="1">
    <location>
        <begin position="233"/>
        <end position="253"/>
    </location>
</feature>
<accession>A0ABM5QPH0</accession>
<dbReference type="Proteomes" id="UP000028504">
    <property type="component" value="Chromosome"/>
</dbReference>
<keyword evidence="1" id="KW-0472">Membrane</keyword>
<protein>
    <recommendedName>
        <fullName evidence="4">ABC transporter permease</fullName>
    </recommendedName>
</protein>
<proteinExistence type="predicted"/>
<dbReference type="EMBL" id="CP008944">
    <property type="protein sequence ID" value="AIG64711.1"/>
    <property type="molecule type" value="Genomic_DNA"/>
</dbReference>
<gene>
    <name evidence="2" type="ORF">CATYP_09245</name>
</gene>
<name>A0ABM5QPH0_9CORY</name>